<comment type="caution">
    <text evidence="2">The sequence shown here is derived from an EMBL/GenBank/DDBJ whole genome shotgun (WGS) entry which is preliminary data.</text>
</comment>
<evidence type="ECO:0000256" key="1">
    <source>
        <dbReference type="SAM" id="Phobius"/>
    </source>
</evidence>
<proteinExistence type="predicted"/>
<dbReference type="EMBL" id="JAAZSR010000307">
    <property type="protein sequence ID" value="NKX51782.1"/>
    <property type="molecule type" value="Genomic_DNA"/>
</dbReference>
<evidence type="ECO:0000313" key="2">
    <source>
        <dbReference type="EMBL" id="NKX51782.1"/>
    </source>
</evidence>
<evidence type="ECO:0000313" key="3">
    <source>
        <dbReference type="Proteomes" id="UP000523795"/>
    </source>
</evidence>
<keyword evidence="1" id="KW-1133">Transmembrane helix</keyword>
<keyword evidence="3" id="KW-1185">Reference proteome</keyword>
<feature type="non-terminal residue" evidence="2">
    <location>
        <position position="1"/>
    </location>
</feature>
<name>A0ABX1JVH0_9MICC</name>
<keyword evidence="1" id="KW-0472">Membrane</keyword>
<keyword evidence="1" id="KW-0812">Transmembrane</keyword>
<sequence>ASILKIFSPDPKVGYWANNFAYRDALARGETSSGPSPDVASMEAGVRNTTVQGTLSIVFVVLTIIVIAMAILATVKSWRSGGGPSAELPAVVSRTYAPAGLVASQPEKELEARWNALPSEHRPFLHRSH</sequence>
<accession>A0ABX1JVH0</accession>
<protein>
    <submittedName>
        <fullName evidence="2">Carbon starvation protein A</fullName>
    </submittedName>
</protein>
<dbReference type="Proteomes" id="UP000523795">
    <property type="component" value="Unassembled WGS sequence"/>
</dbReference>
<feature type="transmembrane region" description="Helical" evidence="1">
    <location>
        <begin position="55"/>
        <end position="75"/>
    </location>
</feature>
<organism evidence="2 3">
    <name type="scientific">Arthrobacter deserti</name>
    <dbReference type="NCBI Taxonomy" id="1742687"/>
    <lineage>
        <taxon>Bacteria</taxon>
        <taxon>Bacillati</taxon>
        <taxon>Actinomycetota</taxon>
        <taxon>Actinomycetes</taxon>
        <taxon>Micrococcales</taxon>
        <taxon>Micrococcaceae</taxon>
        <taxon>Arthrobacter</taxon>
    </lineage>
</organism>
<reference evidence="2 3" key="1">
    <citation type="submission" date="2020-04" db="EMBL/GenBank/DDBJ databases">
        <authorList>
            <person name="Liu S."/>
        </authorList>
    </citation>
    <scope>NUCLEOTIDE SEQUENCE [LARGE SCALE GENOMIC DNA]</scope>
    <source>
        <strain evidence="2 3">CGMCC 1.15091</strain>
    </source>
</reference>
<gene>
    <name evidence="2" type="ORF">HER39_14650</name>
</gene>